<evidence type="ECO:0000313" key="1">
    <source>
        <dbReference type="EMBL" id="KAJ4444092.1"/>
    </source>
</evidence>
<name>A0ABQ8TE49_PERAM</name>
<evidence type="ECO:0000313" key="2">
    <source>
        <dbReference type="Proteomes" id="UP001148838"/>
    </source>
</evidence>
<organism evidence="1 2">
    <name type="scientific">Periplaneta americana</name>
    <name type="common">American cockroach</name>
    <name type="synonym">Blatta americana</name>
    <dbReference type="NCBI Taxonomy" id="6978"/>
    <lineage>
        <taxon>Eukaryota</taxon>
        <taxon>Metazoa</taxon>
        <taxon>Ecdysozoa</taxon>
        <taxon>Arthropoda</taxon>
        <taxon>Hexapoda</taxon>
        <taxon>Insecta</taxon>
        <taxon>Pterygota</taxon>
        <taxon>Neoptera</taxon>
        <taxon>Polyneoptera</taxon>
        <taxon>Dictyoptera</taxon>
        <taxon>Blattodea</taxon>
        <taxon>Blattoidea</taxon>
        <taxon>Blattidae</taxon>
        <taxon>Blattinae</taxon>
        <taxon>Periplaneta</taxon>
    </lineage>
</organism>
<sequence length="252" mass="29459">MWSLCEGGDEPQSSLKAVKEATDGASMESSVCAGCLNILDEEEFVQALNQEWHTECFRTPWLLANIEVGLTHNQIDDILIDKRKHTSTIDIRTFMGTDCNSDHYLVIGELRERLLVAKRVEQQVNISKFNILKLKDEETKQHYQVEIWNRFATLGSFDEVEKELDVNSVWQNIRDSIKIAAEQSIGYYETKKKKPWFDEDCCMVVERRKQAKLKFLQDSVDENRSNYFNERREASRTLRNKKKERLLEGKTE</sequence>
<protein>
    <submittedName>
        <fullName evidence="1">Uncharacterized protein</fullName>
    </submittedName>
</protein>
<comment type="caution">
    <text evidence="1">The sequence shown here is derived from an EMBL/GenBank/DDBJ whole genome shotgun (WGS) entry which is preliminary data.</text>
</comment>
<gene>
    <name evidence="1" type="ORF">ANN_05881</name>
</gene>
<proteinExistence type="predicted"/>
<reference evidence="1 2" key="1">
    <citation type="journal article" date="2022" name="Allergy">
        <title>Genome assembly and annotation of Periplaneta americana reveal a comprehensive cockroach allergen profile.</title>
        <authorList>
            <person name="Wang L."/>
            <person name="Xiong Q."/>
            <person name="Saelim N."/>
            <person name="Wang L."/>
            <person name="Nong W."/>
            <person name="Wan A.T."/>
            <person name="Shi M."/>
            <person name="Liu X."/>
            <person name="Cao Q."/>
            <person name="Hui J.H.L."/>
            <person name="Sookrung N."/>
            <person name="Leung T.F."/>
            <person name="Tungtrongchitr A."/>
            <person name="Tsui S.K.W."/>
        </authorList>
    </citation>
    <scope>NUCLEOTIDE SEQUENCE [LARGE SCALE GENOMIC DNA]</scope>
    <source>
        <strain evidence="1">PWHHKU_190912</strain>
    </source>
</reference>
<accession>A0ABQ8TE49</accession>
<dbReference type="EMBL" id="JAJSOF020000011">
    <property type="protein sequence ID" value="KAJ4444092.1"/>
    <property type="molecule type" value="Genomic_DNA"/>
</dbReference>
<dbReference type="Proteomes" id="UP001148838">
    <property type="component" value="Unassembled WGS sequence"/>
</dbReference>
<keyword evidence="2" id="KW-1185">Reference proteome</keyword>
<dbReference type="Gene3D" id="2.10.110.10">
    <property type="entry name" value="Cysteine Rich Protein"/>
    <property type="match status" value="1"/>
</dbReference>